<dbReference type="PANTHER" id="PTHR19851">
    <property type="entry name" value="OS02G0203500 PROTEIN"/>
    <property type="match status" value="1"/>
</dbReference>
<keyword evidence="2 4" id="KW-0863">Zinc-finger</keyword>
<keyword evidence="3 4" id="KW-0862">Zinc</keyword>
<feature type="zinc finger region" description="C3H1-type" evidence="4">
    <location>
        <begin position="1"/>
        <end position="26"/>
    </location>
</feature>
<sequence length="414" mass="48306">MSICKYYGRGLTCHKGDNCPFIHPADASELIYRSSPRPRDAEESMAPHKRQRLDGPQPRFNPELHPCLRVRGSCAFGDQCKFALKPRDACLLCLKRREHNVCDNVSTHRSGPKYRPPEARRFYDDSSARTNHPPESSRKLHPCLRLYGKCAFNDTCRFRFEPYEQCLLCLKGKDHVLCDVGLEDASKRQQVEREFVAQPHLHKARTCKNWLTGSCTTMQDCHFLHFLVAPRREHAMPAHPREERRPPPVRQYHNEREDRRPPPRVSEELQHPCIRVYGKCAYGDRCKFANAPRNKCLGCLKDKPHSRCDNESLDAPRSASLHASRPAPEYVPYHQGAPEPEPMPRDSKARQVQDRSRQLESEQQELEIREKELALEEEELELRQRQLELDRKKKALMKRQAEHERERNLSMGDR</sequence>
<feature type="domain" description="C3H1-type" evidence="6">
    <location>
        <begin position="1"/>
        <end position="26"/>
    </location>
</feature>
<protein>
    <recommendedName>
        <fullName evidence="6">C3H1-type domain-containing protein</fullName>
    </recommendedName>
</protein>
<evidence type="ECO:0000256" key="4">
    <source>
        <dbReference type="PROSITE-ProRule" id="PRU00723"/>
    </source>
</evidence>
<feature type="region of interest" description="Disordered" evidence="5">
    <location>
        <begin position="390"/>
        <end position="414"/>
    </location>
</feature>
<feature type="region of interest" description="Disordered" evidence="5">
    <location>
        <begin position="105"/>
        <end position="137"/>
    </location>
</feature>
<accession>A0A7S4LMG3</accession>
<dbReference type="InterPro" id="IPR000571">
    <property type="entry name" value="Znf_CCCH"/>
</dbReference>
<dbReference type="InterPro" id="IPR036855">
    <property type="entry name" value="Znf_CCCH_sf"/>
</dbReference>
<dbReference type="SMART" id="SM00356">
    <property type="entry name" value="ZnF_C3H1"/>
    <property type="match status" value="5"/>
</dbReference>
<dbReference type="EMBL" id="HBJA01146188">
    <property type="protein sequence ID" value="CAE0838955.1"/>
    <property type="molecule type" value="Transcribed_RNA"/>
</dbReference>
<dbReference type="PANTHER" id="PTHR19851:SF7">
    <property type="entry name" value="F-BOX DOMAIN-CONTAINING PROTEIN"/>
    <property type="match status" value="1"/>
</dbReference>
<dbReference type="Gene3D" id="3.30.1370.210">
    <property type="match status" value="1"/>
</dbReference>
<evidence type="ECO:0000259" key="6">
    <source>
        <dbReference type="PROSITE" id="PS50103"/>
    </source>
</evidence>
<evidence type="ECO:0000256" key="3">
    <source>
        <dbReference type="ARBA" id="ARBA00022833"/>
    </source>
</evidence>
<keyword evidence="1 4" id="KW-0479">Metal-binding</keyword>
<proteinExistence type="predicted"/>
<dbReference type="AlphaFoldDB" id="A0A7S4LMG3"/>
<evidence type="ECO:0000256" key="5">
    <source>
        <dbReference type="SAM" id="MobiDB-lite"/>
    </source>
</evidence>
<dbReference type="Pfam" id="PF14608">
    <property type="entry name" value="zf-CCCH_2"/>
    <property type="match status" value="3"/>
</dbReference>
<feature type="region of interest" description="Disordered" evidence="5">
    <location>
        <begin position="35"/>
        <end position="57"/>
    </location>
</feature>
<feature type="region of interest" description="Disordered" evidence="5">
    <location>
        <begin position="236"/>
        <end position="266"/>
    </location>
</feature>
<feature type="region of interest" description="Disordered" evidence="5">
    <location>
        <begin position="311"/>
        <end position="365"/>
    </location>
</feature>
<feature type="compositionally biased region" description="Basic and acidic residues" evidence="5">
    <location>
        <begin position="399"/>
        <end position="414"/>
    </location>
</feature>
<feature type="compositionally biased region" description="Basic and acidic residues" evidence="5">
    <location>
        <begin position="342"/>
        <end position="365"/>
    </location>
</feature>
<gene>
    <name evidence="7" type="ORF">EGYM00163_LOCUS50327</name>
</gene>
<dbReference type="GO" id="GO:0008270">
    <property type="term" value="F:zinc ion binding"/>
    <property type="evidence" value="ECO:0007669"/>
    <property type="project" value="UniProtKB-KW"/>
</dbReference>
<evidence type="ECO:0000256" key="2">
    <source>
        <dbReference type="ARBA" id="ARBA00022771"/>
    </source>
</evidence>
<evidence type="ECO:0000256" key="1">
    <source>
        <dbReference type="ARBA" id="ARBA00022723"/>
    </source>
</evidence>
<feature type="compositionally biased region" description="Basic and acidic residues" evidence="5">
    <location>
        <begin position="37"/>
        <end position="46"/>
    </location>
</feature>
<dbReference type="SUPFAM" id="SSF90229">
    <property type="entry name" value="CCCH zinc finger"/>
    <property type="match status" value="1"/>
</dbReference>
<dbReference type="PROSITE" id="PS50103">
    <property type="entry name" value="ZF_C3H1"/>
    <property type="match status" value="1"/>
</dbReference>
<feature type="compositionally biased region" description="Basic and acidic residues" evidence="5">
    <location>
        <begin position="115"/>
        <end position="127"/>
    </location>
</feature>
<name>A0A7S4LMG3_9EUGL</name>
<evidence type="ECO:0000313" key="7">
    <source>
        <dbReference type="EMBL" id="CAE0838955.1"/>
    </source>
</evidence>
<reference evidence="7" key="1">
    <citation type="submission" date="2021-01" db="EMBL/GenBank/DDBJ databases">
        <authorList>
            <person name="Corre E."/>
            <person name="Pelletier E."/>
            <person name="Niang G."/>
            <person name="Scheremetjew M."/>
            <person name="Finn R."/>
            <person name="Kale V."/>
            <person name="Holt S."/>
            <person name="Cochrane G."/>
            <person name="Meng A."/>
            <person name="Brown T."/>
            <person name="Cohen L."/>
        </authorList>
    </citation>
    <scope>NUCLEOTIDE SEQUENCE</scope>
    <source>
        <strain evidence="7">CCMP1594</strain>
    </source>
</reference>
<organism evidence="7">
    <name type="scientific">Eutreptiella gymnastica</name>
    <dbReference type="NCBI Taxonomy" id="73025"/>
    <lineage>
        <taxon>Eukaryota</taxon>
        <taxon>Discoba</taxon>
        <taxon>Euglenozoa</taxon>
        <taxon>Euglenida</taxon>
        <taxon>Spirocuta</taxon>
        <taxon>Euglenophyceae</taxon>
        <taxon>Eutreptiales</taxon>
        <taxon>Eutreptiaceae</taxon>
        <taxon>Eutreptiella</taxon>
    </lineage>
</organism>